<evidence type="ECO:0000313" key="1">
    <source>
        <dbReference type="EMBL" id="CAG8751752.1"/>
    </source>
</evidence>
<evidence type="ECO:0000313" key="2">
    <source>
        <dbReference type="Proteomes" id="UP000789920"/>
    </source>
</evidence>
<dbReference type="EMBL" id="CAJVQC010032681">
    <property type="protein sequence ID" value="CAG8751752.1"/>
    <property type="molecule type" value="Genomic_DNA"/>
</dbReference>
<proteinExistence type="predicted"/>
<sequence length="76" mass="8917">MWPNRGGFHPRDSYKTNCLPVLDKCSSPRKTWLIFIKRSSTTHAKLKFGMPFWRKSTKSSMSWLRKLTSPRTKSAK</sequence>
<accession>A0ACA9QGG3</accession>
<dbReference type="Proteomes" id="UP000789920">
    <property type="component" value="Unassembled WGS sequence"/>
</dbReference>
<comment type="caution">
    <text evidence="1">The sequence shown here is derived from an EMBL/GenBank/DDBJ whole genome shotgun (WGS) entry which is preliminary data.</text>
</comment>
<keyword evidence="2" id="KW-1185">Reference proteome</keyword>
<gene>
    <name evidence="1" type="ORF">RPERSI_LOCUS14258</name>
</gene>
<protein>
    <submittedName>
        <fullName evidence="1">12058_t:CDS:1</fullName>
    </submittedName>
</protein>
<organism evidence="1 2">
    <name type="scientific">Racocetra persica</name>
    <dbReference type="NCBI Taxonomy" id="160502"/>
    <lineage>
        <taxon>Eukaryota</taxon>
        <taxon>Fungi</taxon>
        <taxon>Fungi incertae sedis</taxon>
        <taxon>Mucoromycota</taxon>
        <taxon>Glomeromycotina</taxon>
        <taxon>Glomeromycetes</taxon>
        <taxon>Diversisporales</taxon>
        <taxon>Gigasporaceae</taxon>
        <taxon>Racocetra</taxon>
    </lineage>
</organism>
<feature type="non-terminal residue" evidence="1">
    <location>
        <position position="76"/>
    </location>
</feature>
<name>A0ACA9QGG3_9GLOM</name>
<reference evidence="1" key="1">
    <citation type="submission" date="2021-06" db="EMBL/GenBank/DDBJ databases">
        <authorList>
            <person name="Kallberg Y."/>
            <person name="Tangrot J."/>
            <person name="Rosling A."/>
        </authorList>
    </citation>
    <scope>NUCLEOTIDE SEQUENCE</scope>
    <source>
        <strain evidence="1">MA461A</strain>
    </source>
</reference>